<dbReference type="Pfam" id="PF06114">
    <property type="entry name" value="Peptidase_M78"/>
    <property type="match status" value="1"/>
</dbReference>
<dbReference type="EMBL" id="JAGYPM010000002">
    <property type="protein sequence ID" value="MBS4190535.1"/>
    <property type="molecule type" value="Genomic_DNA"/>
</dbReference>
<accession>A0ABS5NRV0</accession>
<name>A0ABS5NRV0_9BACI</name>
<dbReference type="RefSeq" id="WP_213101973.1">
    <property type="nucleotide sequence ID" value="NZ_JAGYPM010000002.1"/>
</dbReference>
<dbReference type="InterPro" id="IPR010359">
    <property type="entry name" value="IrrE_HExxH"/>
</dbReference>
<dbReference type="PANTHER" id="PTHR43236">
    <property type="entry name" value="ANTITOXIN HIGA1"/>
    <property type="match status" value="1"/>
</dbReference>
<dbReference type="Gene3D" id="1.10.10.2910">
    <property type="match status" value="1"/>
</dbReference>
<proteinExistence type="predicted"/>
<protein>
    <submittedName>
        <fullName evidence="2">ImmA/IrrE family metallo-endopeptidase</fullName>
    </submittedName>
</protein>
<reference evidence="2 3" key="1">
    <citation type="submission" date="2021-05" db="EMBL/GenBank/DDBJ databases">
        <title>Novel Bacillus species.</title>
        <authorList>
            <person name="Liu G."/>
        </authorList>
    </citation>
    <scope>NUCLEOTIDE SEQUENCE [LARGE SCALE GENOMIC DNA]</scope>
    <source>
        <strain evidence="2 3">FJAT-49705</strain>
    </source>
</reference>
<dbReference type="Proteomes" id="UP000681027">
    <property type="component" value="Unassembled WGS sequence"/>
</dbReference>
<organism evidence="2 3">
    <name type="scientific">Cytobacillus citreus</name>
    <dbReference type="NCBI Taxonomy" id="2833586"/>
    <lineage>
        <taxon>Bacteria</taxon>
        <taxon>Bacillati</taxon>
        <taxon>Bacillota</taxon>
        <taxon>Bacilli</taxon>
        <taxon>Bacillales</taxon>
        <taxon>Bacillaceae</taxon>
        <taxon>Cytobacillus</taxon>
    </lineage>
</organism>
<feature type="domain" description="IrrE N-terminal-like" evidence="1">
    <location>
        <begin position="28"/>
        <end position="139"/>
    </location>
</feature>
<dbReference type="InterPro" id="IPR052345">
    <property type="entry name" value="Rad_response_metalloprotease"/>
</dbReference>
<keyword evidence="3" id="KW-1185">Reference proteome</keyword>
<dbReference type="PANTHER" id="PTHR43236:SF1">
    <property type="entry name" value="BLL7220 PROTEIN"/>
    <property type="match status" value="1"/>
</dbReference>
<gene>
    <name evidence="2" type="ORF">KHA94_10105</name>
</gene>
<sequence>MGWIKKSVNEIKKKHKTSDPFEIASLKNIHIIPWNLHEEILGFYKYDKRNKYIFINNNLDNEMKKYICAHELGHAILHPRVNTPFLRKNTLFSLEKIEVEADIFAVEILIPDELLYENISNTTTIYDASAAYGVPSELMHLKKY</sequence>
<evidence type="ECO:0000313" key="2">
    <source>
        <dbReference type="EMBL" id="MBS4190535.1"/>
    </source>
</evidence>
<evidence type="ECO:0000313" key="3">
    <source>
        <dbReference type="Proteomes" id="UP000681027"/>
    </source>
</evidence>
<comment type="caution">
    <text evidence="2">The sequence shown here is derived from an EMBL/GenBank/DDBJ whole genome shotgun (WGS) entry which is preliminary data.</text>
</comment>
<evidence type="ECO:0000259" key="1">
    <source>
        <dbReference type="Pfam" id="PF06114"/>
    </source>
</evidence>